<keyword evidence="1" id="KW-0255">Endonuclease</keyword>
<dbReference type="GO" id="GO:0004519">
    <property type="term" value="F:endonuclease activity"/>
    <property type="evidence" value="ECO:0007669"/>
    <property type="project" value="UniProtKB-KW"/>
</dbReference>
<keyword evidence="1" id="KW-0540">Nuclease</keyword>
<proteinExistence type="predicted"/>
<reference evidence="1 2" key="1">
    <citation type="journal article" date="2019" name="Int. J. Syst. Evol. Microbiol.">
        <title>The Global Catalogue of Microorganisms (GCM) 10K type strain sequencing project: providing services to taxonomists for standard genome sequencing and annotation.</title>
        <authorList>
            <consortium name="The Broad Institute Genomics Platform"/>
            <consortium name="The Broad Institute Genome Sequencing Center for Infectious Disease"/>
            <person name="Wu L."/>
            <person name="Ma J."/>
        </authorList>
    </citation>
    <scope>NUCLEOTIDE SEQUENCE [LARGE SCALE GENOMIC DNA]</scope>
    <source>
        <strain evidence="1 2">CGMCC 1.12563</strain>
    </source>
</reference>
<dbReference type="Proteomes" id="UP001597187">
    <property type="component" value="Unassembled WGS sequence"/>
</dbReference>
<comment type="caution">
    <text evidence="1">The sequence shown here is derived from an EMBL/GenBank/DDBJ whole genome shotgun (WGS) entry which is preliminary data.</text>
</comment>
<name>A0ABD6B0F5_9EURY</name>
<keyword evidence="1" id="KW-0378">Hydrolase</keyword>
<evidence type="ECO:0000313" key="2">
    <source>
        <dbReference type="Proteomes" id="UP001597187"/>
    </source>
</evidence>
<dbReference type="AlphaFoldDB" id="A0ABD6B0F5"/>
<keyword evidence="2" id="KW-1185">Reference proteome</keyword>
<organism evidence="1 2">
    <name type="scientific">Halomarina rubra</name>
    <dbReference type="NCBI Taxonomy" id="2071873"/>
    <lineage>
        <taxon>Archaea</taxon>
        <taxon>Methanobacteriati</taxon>
        <taxon>Methanobacteriota</taxon>
        <taxon>Stenosarchaea group</taxon>
        <taxon>Halobacteria</taxon>
        <taxon>Halobacteriales</taxon>
        <taxon>Natronomonadaceae</taxon>
        <taxon>Halomarina</taxon>
    </lineage>
</organism>
<evidence type="ECO:0000313" key="1">
    <source>
        <dbReference type="EMBL" id="MFD1514559.1"/>
    </source>
</evidence>
<accession>A0ABD6B0F5</accession>
<protein>
    <submittedName>
        <fullName evidence="1">Restriction endonuclease</fullName>
    </submittedName>
</protein>
<dbReference type="RefSeq" id="WP_250874486.1">
    <property type="nucleotide sequence ID" value="NZ_JALXFV010000007.1"/>
</dbReference>
<sequence length="56" mass="6488">MSDRFGARKRFFYDEANRDAFRDEYEAMSVSGKVLENKPLVASSMAMVFLTLLMLM</sequence>
<gene>
    <name evidence="1" type="ORF">ACFSBT_14855</name>
</gene>
<dbReference type="EMBL" id="JBHUDC010000007">
    <property type="protein sequence ID" value="MFD1514559.1"/>
    <property type="molecule type" value="Genomic_DNA"/>
</dbReference>